<sequence length="215" mass="25373">MQRFYFLFSIIFILLTLVVLYYKGYLNVYYINVSNRSDIQKYMQSTYTGKLFFLNFNKKNVEENVKKLFSDVEKIEIYRRYDFGLNVIIKEREPFAKNDDNIYISNNGFVYTTSRKYKQNLPLYTGNSSIGETVLSKDEIFFIKSLSIYPNFEINISNSKFVLNTKEGYYIEVSDNIENLKNMSDPLNKVLAKLKNEDQKNTNIVVLSNKIVLKN</sequence>
<proteinExistence type="predicted"/>
<accession>A0A2H0RAC4</accession>
<dbReference type="EMBL" id="PCXU01000044">
    <property type="protein sequence ID" value="PIR42984.1"/>
    <property type="molecule type" value="Genomic_DNA"/>
</dbReference>
<name>A0A2H0RAC4_UNCKA</name>
<keyword evidence="1" id="KW-1133">Transmembrane helix</keyword>
<organism evidence="2 3">
    <name type="scientific">candidate division WWE3 bacterium CG10_big_fil_rev_8_21_14_0_10_32_10</name>
    <dbReference type="NCBI Taxonomy" id="1975090"/>
    <lineage>
        <taxon>Bacteria</taxon>
        <taxon>Katanobacteria</taxon>
    </lineage>
</organism>
<protein>
    <recommendedName>
        <fullName evidence="4">POTRA domain-containing protein</fullName>
    </recommendedName>
</protein>
<evidence type="ECO:0000256" key="1">
    <source>
        <dbReference type="SAM" id="Phobius"/>
    </source>
</evidence>
<gene>
    <name evidence="2" type="ORF">COV24_05005</name>
</gene>
<keyword evidence="1" id="KW-0472">Membrane</keyword>
<dbReference type="AlphaFoldDB" id="A0A2H0RAC4"/>
<comment type="caution">
    <text evidence="2">The sequence shown here is derived from an EMBL/GenBank/DDBJ whole genome shotgun (WGS) entry which is preliminary data.</text>
</comment>
<evidence type="ECO:0000313" key="2">
    <source>
        <dbReference type="EMBL" id="PIR42984.1"/>
    </source>
</evidence>
<evidence type="ECO:0000313" key="3">
    <source>
        <dbReference type="Proteomes" id="UP000230214"/>
    </source>
</evidence>
<dbReference type="Proteomes" id="UP000230214">
    <property type="component" value="Unassembled WGS sequence"/>
</dbReference>
<keyword evidence="1" id="KW-0812">Transmembrane</keyword>
<feature type="transmembrane region" description="Helical" evidence="1">
    <location>
        <begin position="6"/>
        <end position="26"/>
    </location>
</feature>
<evidence type="ECO:0008006" key="4">
    <source>
        <dbReference type="Google" id="ProtNLM"/>
    </source>
</evidence>
<reference evidence="2 3" key="1">
    <citation type="submission" date="2017-09" db="EMBL/GenBank/DDBJ databases">
        <title>Depth-based differentiation of microbial function through sediment-hosted aquifers and enrichment of novel symbionts in the deep terrestrial subsurface.</title>
        <authorList>
            <person name="Probst A.J."/>
            <person name="Ladd B."/>
            <person name="Jarett J.K."/>
            <person name="Geller-Mcgrath D.E."/>
            <person name="Sieber C.M."/>
            <person name="Emerson J.B."/>
            <person name="Anantharaman K."/>
            <person name="Thomas B.C."/>
            <person name="Malmstrom R."/>
            <person name="Stieglmeier M."/>
            <person name="Klingl A."/>
            <person name="Woyke T."/>
            <person name="Ryan C.M."/>
            <person name="Banfield J.F."/>
        </authorList>
    </citation>
    <scope>NUCLEOTIDE SEQUENCE [LARGE SCALE GENOMIC DNA]</scope>
    <source>
        <strain evidence="2">CG10_big_fil_rev_8_21_14_0_10_32_10</strain>
    </source>
</reference>